<dbReference type="CDD" id="cd01821">
    <property type="entry name" value="Rhamnogalacturan_acetylesterase_like"/>
    <property type="match status" value="1"/>
</dbReference>
<evidence type="ECO:0000313" key="6">
    <source>
        <dbReference type="EMBL" id="GAA0670455.1"/>
    </source>
</evidence>
<feature type="chain" id="PRO_5045946768" evidence="4">
    <location>
        <begin position="18"/>
        <end position="426"/>
    </location>
</feature>
<dbReference type="Pfam" id="PF13472">
    <property type="entry name" value="Lipase_GDSL_2"/>
    <property type="match status" value="1"/>
</dbReference>
<proteinExistence type="inferred from homology"/>
<evidence type="ECO:0000313" key="7">
    <source>
        <dbReference type="Proteomes" id="UP001500238"/>
    </source>
</evidence>
<comment type="caution">
    <text evidence="6">The sequence shown here is derived from an EMBL/GenBank/DDBJ whole genome shotgun (WGS) entry which is preliminary data.</text>
</comment>
<dbReference type="InterPro" id="IPR008979">
    <property type="entry name" value="Galactose-bd-like_sf"/>
</dbReference>
<organism evidence="6 7">
    <name type="scientific">Sphingomonas insulae</name>
    <dbReference type="NCBI Taxonomy" id="424800"/>
    <lineage>
        <taxon>Bacteria</taxon>
        <taxon>Pseudomonadati</taxon>
        <taxon>Pseudomonadota</taxon>
        <taxon>Alphaproteobacteria</taxon>
        <taxon>Sphingomonadales</taxon>
        <taxon>Sphingomonadaceae</taxon>
        <taxon>Sphingomonas</taxon>
    </lineage>
</organism>
<evidence type="ECO:0000256" key="2">
    <source>
        <dbReference type="ARBA" id="ARBA00022801"/>
    </source>
</evidence>
<keyword evidence="4" id="KW-0732">Signal</keyword>
<evidence type="ECO:0000256" key="3">
    <source>
        <dbReference type="SAM" id="MobiDB-lite"/>
    </source>
</evidence>
<dbReference type="InterPro" id="IPR013830">
    <property type="entry name" value="SGNH_hydro"/>
</dbReference>
<comment type="similarity">
    <text evidence="1">Belongs to the 'GDSL' lipolytic enzyme family.</text>
</comment>
<dbReference type="PANTHER" id="PTHR43695">
    <property type="entry name" value="PUTATIVE (AFU_ORTHOLOGUE AFUA_2G17250)-RELATED"/>
    <property type="match status" value="1"/>
</dbReference>
<evidence type="ECO:0000256" key="1">
    <source>
        <dbReference type="ARBA" id="ARBA00008668"/>
    </source>
</evidence>
<feature type="signal peptide" evidence="4">
    <location>
        <begin position="1"/>
        <end position="17"/>
    </location>
</feature>
<accession>A0ABP3SZ79</accession>
<sequence>MQLTVALALLLGSSVQAGARMDHAAPAPSVPARSNQGQHPDTAVRTFTFGPAMTGATRVPPDRLYADGYGFEPGSSALFSIAAAPGNYRVTVTLGRKGAPTTTTIKAESRRLMLDAVTVPAGRSVTRSFIVNVRDAALAPPPANAPGGDHVLLKPRDRGAFDWDDKLTLELLGDAPVAITVEGVAVPTVFLLGDSTVTDQPAEPAASWGQMLPVFMTPDIAIANHAESGETLKSFMAELRFAKVLESVKPGDTALIQFGHNDQKVQWPQTYADAATTYRDYLRAWIAEFRRRGVTPILVTSPERRTWTGNRIKPTLADYAAAVRAVAAEQRVAIIDLNAASIAFYQALGPARAPLAFNDGGKDATHHDNYGAWVLARSIAQAMTGLPLGAHVRRDLAPFDPGRPPDPATFRLMPSVLRDATRPDGN</sequence>
<feature type="domain" description="SGNH hydrolase-type esterase" evidence="5">
    <location>
        <begin position="191"/>
        <end position="347"/>
    </location>
</feature>
<evidence type="ECO:0000259" key="5">
    <source>
        <dbReference type="Pfam" id="PF13472"/>
    </source>
</evidence>
<dbReference type="InterPro" id="IPR037459">
    <property type="entry name" value="RhgT-like"/>
</dbReference>
<dbReference type="SUPFAM" id="SSF49785">
    <property type="entry name" value="Galactose-binding domain-like"/>
    <property type="match status" value="1"/>
</dbReference>
<dbReference type="SUPFAM" id="SSF52266">
    <property type="entry name" value="SGNH hydrolase"/>
    <property type="match status" value="1"/>
</dbReference>
<dbReference type="Gene3D" id="3.40.50.1110">
    <property type="entry name" value="SGNH hydrolase"/>
    <property type="match status" value="1"/>
</dbReference>
<dbReference type="EMBL" id="BAAAES010000008">
    <property type="protein sequence ID" value="GAA0670455.1"/>
    <property type="molecule type" value="Genomic_DNA"/>
</dbReference>
<keyword evidence="7" id="KW-1185">Reference proteome</keyword>
<gene>
    <name evidence="6" type="ORF">GCM10009102_21460</name>
</gene>
<evidence type="ECO:0000256" key="4">
    <source>
        <dbReference type="SAM" id="SignalP"/>
    </source>
</evidence>
<protein>
    <submittedName>
        <fullName evidence="6">Rhamnogalacturonan acetylesterase</fullName>
    </submittedName>
</protein>
<name>A0ABP3SZ79_9SPHN</name>
<dbReference type="InterPro" id="IPR036514">
    <property type="entry name" value="SGNH_hydro_sf"/>
</dbReference>
<feature type="region of interest" description="Disordered" evidence="3">
    <location>
        <begin position="22"/>
        <end position="43"/>
    </location>
</feature>
<keyword evidence="2" id="KW-0378">Hydrolase</keyword>
<dbReference type="PANTHER" id="PTHR43695:SF1">
    <property type="entry name" value="RHAMNOGALACTURONAN ACETYLESTERASE"/>
    <property type="match status" value="1"/>
</dbReference>
<dbReference type="RefSeq" id="WP_249054970.1">
    <property type="nucleotide sequence ID" value="NZ_BAAAES010000008.1"/>
</dbReference>
<reference evidence="7" key="1">
    <citation type="journal article" date="2019" name="Int. J. Syst. Evol. Microbiol.">
        <title>The Global Catalogue of Microorganisms (GCM) 10K type strain sequencing project: providing services to taxonomists for standard genome sequencing and annotation.</title>
        <authorList>
            <consortium name="The Broad Institute Genomics Platform"/>
            <consortium name="The Broad Institute Genome Sequencing Center for Infectious Disease"/>
            <person name="Wu L."/>
            <person name="Ma J."/>
        </authorList>
    </citation>
    <scope>NUCLEOTIDE SEQUENCE [LARGE SCALE GENOMIC DNA]</scope>
    <source>
        <strain evidence="7">JCM 14603</strain>
    </source>
</reference>
<dbReference type="Proteomes" id="UP001500238">
    <property type="component" value="Unassembled WGS sequence"/>
</dbReference>
<dbReference type="Gene3D" id="2.60.120.430">
    <property type="entry name" value="Galactose-binding lectin"/>
    <property type="match status" value="1"/>
</dbReference>